<dbReference type="HOGENOM" id="CLU_1601264_0_0_9"/>
<dbReference type="RefSeq" id="WP_006598387.1">
    <property type="nucleotide sequence ID" value="NZ_GL622359.1"/>
</dbReference>
<dbReference type="AlphaFoldDB" id="E6MG30"/>
<keyword evidence="3" id="KW-1185">Reference proteome</keyword>
<dbReference type="InterPro" id="IPR012338">
    <property type="entry name" value="Beta-lactam/transpept-like"/>
</dbReference>
<dbReference type="PANTHER" id="PTHR43283:SF7">
    <property type="entry name" value="BETA-LACTAMASE-RELATED DOMAIN-CONTAINING PROTEIN"/>
    <property type="match status" value="1"/>
</dbReference>
<sequence length="166" mass="18626">MRQLDIDAVMVVQNGKTLGFEHIGGPVLHNVFSVAKTFTVTGIGMAVDAGLLHLSDKPADCFEGLFSENTDPRWQNVTLEHLLTMTSGHGAAHMMAAERKYLRSETDKAMSEAVKNEWLRYAFACPMIYEPGEHFCYGNLAPYVAGRMLEKITGMSIQDYLFEKFW</sequence>
<dbReference type="InterPro" id="IPR001466">
    <property type="entry name" value="Beta-lactam-related"/>
</dbReference>
<proteinExistence type="predicted"/>
<feature type="domain" description="Beta-lactamase-related" evidence="1">
    <location>
        <begin position="8"/>
        <end position="164"/>
    </location>
</feature>
<dbReference type="InterPro" id="IPR050789">
    <property type="entry name" value="Diverse_Enzym_Activities"/>
</dbReference>
<comment type="caution">
    <text evidence="2">The sequence shown here is derived from an EMBL/GenBank/DDBJ whole genome shotgun (WGS) entry which is preliminary data.</text>
</comment>
<protein>
    <recommendedName>
        <fullName evidence="1">Beta-lactamase-related domain-containing protein</fullName>
    </recommendedName>
</protein>
<dbReference type="OrthoDB" id="9773047at2"/>
<dbReference type="PANTHER" id="PTHR43283">
    <property type="entry name" value="BETA-LACTAMASE-RELATED"/>
    <property type="match status" value="1"/>
</dbReference>
<reference evidence="2 3" key="1">
    <citation type="submission" date="2010-12" db="EMBL/GenBank/DDBJ databases">
        <authorList>
            <person name="Muzny D."/>
            <person name="Qin X."/>
            <person name="Deng J."/>
            <person name="Jiang H."/>
            <person name="Liu Y."/>
            <person name="Qu J."/>
            <person name="Song X.-Z."/>
            <person name="Zhang L."/>
            <person name="Thornton R."/>
            <person name="Coyle M."/>
            <person name="Francisco L."/>
            <person name="Jackson L."/>
            <person name="Javaid M."/>
            <person name="Korchina V."/>
            <person name="Kovar C."/>
            <person name="Mata R."/>
            <person name="Mathew T."/>
            <person name="Ngo R."/>
            <person name="Nguyen L."/>
            <person name="Nguyen N."/>
            <person name="Okwuonu G."/>
            <person name="Ongeri F."/>
            <person name="Pham C."/>
            <person name="Simmons D."/>
            <person name="Wilczek-Boney K."/>
            <person name="Hale W."/>
            <person name="Jakkamsetti A."/>
            <person name="Pham P."/>
            <person name="Ruth R."/>
            <person name="San Lucas F."/>
            <person name="Warren J."/>
            <person name="Zhang J."/>
            <person name="Zhao Z."/>
            <person name="Zhou C."/>
            <person name="Zhu D."/>
            <person name="Lee S."/>
            <person name="Bess C."/>
            <person name="Blankenburg K."/>
            <person name="Forbes L."/>
            <person name="Fu Q."/>
            <person name="Gubbala S."/>
            <person name="Hirani K."/>
            <person name="Jayaseelan J.C."/>
            <person name="Lara F."/>
            <person name="Munidasa M."/>
            <person name="Palculict T."/>
            <person name="Patil S."/>
            <person name="Pu L.-L."/>
            <person name="Saada N."/>
            <person name="Tang L."/>
            <person name="Weissenberger G."/>
            <person name="Zhu Y."/>
            <person name="Hemphill L."/>
            <person name="Shang Y."/>
            <person name="Youmans B."/>
            <person name="Ayvaz T."/>
            <person name="Ross M."/>
            <person name="Santibanez J."/>
            <person name="Aqrawi P."/>
            <person name="Gross S."/>
            <person name="Joshi V."/>
            <person name="Fowler G."/>
            <person name="Nazareth L."/>
            <person name="Reid J."/>
            <person name="Worley K."/>
            <person name="Petrosino J."/>
            <person name="Highlander S."/>
            <person name="Gibbs R."/>
        </authorList>
    </citation>
    <scope>NUCLEOTIDE SEQUENCE [LARGE SCALE GENOMIC DNA]</scope>
    <source>
        <strain evidence="2 3">ATCC 23263</strain>
    </source>
</reference>
<dbReference type="SUPFAM" id="SSF56601">
    <property type="entry name" value="beta-lactamase/transpeptidase-like"/>
    <property type="match status" value="1"/>
</dbReference>
<evidence type="ECO:0000259" key="1">
    <source>
        <dbReference type="Pfam" id="PF00144"/>
    </source>
</evidence>
<gene>
    <name evidence="2" type="ORF">HMP0721_0963</name>
</gene>
<dbReference type="Proteomes" id="UP000004754">
    <property type="component" value="Unassembled WGS sequence"/>
</dbReference>
<dbReference type="eggNOG" id="COG1680">
    <property type="taxonomic scope" value="Bacteria"/>
</dbReference>
<dbReference type="EMBL" id="AEQN01000016">
    <property type="protein sequence ID" value="EFV01570.1"/>
    <property type="molecule type" value="Genomic_DNA"/>
</dbReference>
<dbReference type="Gene3D" id="3.40.710.10">
    <property type="entry name" value="DD-peptidase/beta-lactamase superfamily"/>
    <property type="match status" value="1"/>
</dbReference>
<dbReference type="Pfam" id="PF00144">
    <property type="entry name" value="Beta-lactamase"/>
    <property type="match status" value="1"/>
</dbReference>
<accession>E6MG30</accession>
<evidence type="ECO:0000313" key="2">
    <source>
        <dbReference type="EMBL" id="EFV01570.1"/>
    </source>
</evidence>
<dbReference type="STRING" id="887929.HMP0721_0963"/>
<name>E6MG30_9FIRM</name>
<organism evidence="2 3">
    <name type="scientific">Pseudoramibacter alactolyticus ATCC 23263</name>
    <dbReference type="NCBI Taxonomy" id="887929"/>
    <lineage>
        <taxon>Bacteria</taxon>
        <taxon>Bacillati</taxon>
        <taxon>Bacillota</taxon>
        <taxon>Clostridia</taxon>
        <taxon>Eubacteriales</taxon>
        <taxon>Eubacteriaceae</taxon>
        <taxon>Pseudoramibacter</taxon>
    </lineage>
</organism>
<evidence type="ECO:0000313" key="3">
    <source>
        <dbReference type="Proteomes" id="UP000004754"/>
    </source>
</evidence>